<dbReference type="InterPro" id="IPR018247">
    <property type="entry name" value="EF_Hand_1_Ca_BS"/>
</dbReference>
<keyword evidence="4" id="KW-1185">Reference proteome</keyword>
<sequence length="457" mass="51345">MKKMMKFCLFLCCILFISLPVQARTQGNLHALVMSGRILSRKNANDFYNLLKKTKIPEYKVSGQNIKKLFYENRKKTKRQDIFASIYNAFKGSTKSDLNLFYYGGHGGAAATAEGYGGIYLGDVVNKELRKTRVSCNELLQTLLKYKGKFIVSIDSCNADLIRKAAAELKGSQRSRIDRDFIFIASSNKKVEEFGTQFTAALTDAVSTKWKFFRADENKDGCVSCAEWFVAARNNHKILAWYNQPNISSGNRELGNLKLIQLSHVKVLKKSLTMKKGQTKKVSYILKNLGRGSLKVRFSSSDSSIAAVDQKGKITPKKNGKVTVKAYLVDGSGKKCLGTEDGCVVTVQGFSIKTPSKNTAMKDFLKKVQKGSWWDSGWRTSIGFYNGYVLTGNTYGEQTGKYKIRKVQKTSYGYFISIEGYENYRWYRSEPNKLRCYAAATGNVGRREGADFTLFGC</sequence>
<dbReference type="InterPro" id="IPR008964">
    <property type="entry name" value="Invasin/intimin_cell_adhesion"/>
</dbReference>
<evidence type="ECO:0000313" key="4">
    <source>
        <dbReference type="Proteomes" id="UP001197875"/>
    </source>
</evidence>
<evidence type="ECO:0000259" key="2">
    <source>
        <dbReference type="SMART" id="SM00635"/>
    </source>
</evidence>
<dbReference type="AlphaFoldDB" id="A0AAE3DVA3"/>
<name>A0AAE3DVA3_9FIRM</name>
<dbReference type="RefSeq" id="WP_227616208.1">
    <property type="nucleotide sequence ID" value="NZ_JAJEPR010000046.1"/>
</dbReference>
<feature type="domain" description="BIG2" evidence="2">
    <location>
        <begin position="261"/>
        <end position="337"/>
    </location>
</feature>
<dbReference type="SUPFAM" id="SSF49373">
    <property type="entry name" value="Invasin/intimin cell-adhesion fragments"/>
    <property type="match status" value="1"/>
</dbReference>
<reference evidence="3 4" key="1">
    <citation type="submission" date="2021-10" db="EMBL/GenBank/DDBJ databases">
        <title>Anaerobic single-cell dispensing facilitates the cultivation of human gut bacteria.</title>
        <authorList>
            <person name="Afrizal A."/>
        </authorList>
    </citation>
    <scope>NUCLEOTIDE SEQUENCE [LARGE SCALE GENOMIC DNA]</scope>
    <source>
        <strain evidence="3 4">CLA-AA-H277</strain>
    </source>
</reference>
<gene>
    <name evidence="3" type="ORF">LKD71_16080</name>
</gene>
<dbReference type="Gene3D" id="3.40.50.1460">
    <property type="match status" value="1"/>
</dbReference>
<dbReference type="Pfam" id="PF02368">
    <property type="entry name" value="Big_2"/>
    <property type="match status" value="1"/>
</dbReference>
<evidence type="ECO:0000256" key="1">
    <source>
        <dbReference type="SAM" id="SignalP"/>
    </source>
</evidence>
<keyword evidence="1" id="KW-0732">Signal</keyword>
<feature type="chain" id="PRO_5041900176" evidence="1">
    <location>
        <begin position="24"/>
        <end position="457"/>
    </location>
</feature>
<dbReference type="Gene3D" id="2.60.40.1080">
    <property type="match status" value="1"/>
</dbReference>
<dbReference type="Proteomes" id="UP001197875">
    <property type="component" value="Unassembled WGS sequence"/>
</dbReference>
<protein>
    <submittedName>
        <fullName evidence="3">Ig-like domain-containing protein</fullName>
    </submittedName>
</protein>
<accession>A0AAE3DVA3</accession>
<dbReference type="InterPro" id="IPR003343">
    <property type="entry name" value="Big_2"/>
</dbReference>
<proteinExistence type="predicted"/>
<dbReference type="EMBL" id="JAJEPR010000046">
    <property type="protein sequence ID" value="MCC2191287.1"/>
    <property type="molecule type" value="Genomic_DNA"/>
</dbReference>
<dbReference type="PROSITE" id="PS00018">
    <property type="entry name" value="EF_HAND_1"/>
    <property type="match status" value="1"/>
</dbReference>
<feature type="signal peptide" evidence="1">
    <location>
        <begin position="1"/>
        <end position="23"/>
    </location>
</feature>
<evidence type="ECO:0000313" key="3">
    <source>
        <dbReference type="EMBL" id="MCC2191287.1"/>
    </source>
</evidence>
<comment type="caution">
    <text evidence="3">The sequence shown here is derived from an EMBL/GenBank/DDBJ whole genome shotgun (WGS) entry which is preliminary data.</text>
</comment>
<organism evidence="3 4">
    <name type="scientific">Fusicatenibacter faecihominis</name>
    <dbReference type="NCBI Taxonomy" id="2881276"/>
    <lineage>
        <taxon>Bacteria</taxon>
        <taxon>Bacillati</taxon>
        <taxon>Bacillota</taxon>
        <taxon>Clostridia</taxon>
        <taxon>Lachnospirales</taxon>
        <taxon>Lachnospiraceae</taxon>
        <taxon>Fusicatenibacter</taxon>
    </lineage>
</organism>
<dbReference type="SMART" id="SM00635">
    <property type="entry name" value="BID_2"/>
    <property type="match status" value="1"/>
</dbReference>